<dbReference type="SUPFAM" id="SSF82771">
    <property type="entry name" value="GIY-YIG endonuclease"/>
    <property type="match status" value="1"/>
</dbReference>
<evidence type="ECO:0000256" key="3">
    <source>
        <dbReference type="ARBA" id="ARBA00022763"/>
    </source>
</evidence>
<dbReference type="CDD" id="cd10455">
    <property type="entry name" value="GIY-YIG_SLX1"/>
    <property type="match status" value="1"/>
</dbReference>
<evidence type="ECO:0000259" key="11">
    <source>
        <dbReference type="PROSITE" id="PS50164"/>
    </source>
</evidence>
<comment type="caution">
    <text evidence="10">Lacks conserved residue(s) required for the propagation of feature annotation.</text>
</comment>
<keyword evidence="6" id="KW-0862">Zinc</keyword>
<keyword evidence="4" id="KW-0863">Zinc-finger</keyword>
<keyword evidence="4" id="KW-0479">Metal-binding</keyword>
<dbReference type="Proteomes" id="UP000769528">
    <property type="component" value="Unassembled WGS sequence"/>
</dbReference>
<dbReference type="GO" id="GO:0008270">
    <property type="term" value="F:zinc ion binding"/>
    <property type="evidence" value="ECO:0007669"/>
    <property type="project" value="UniProtKB-KW"/>
</dbReference>
<evidence type="ECO:0000256" key="4">
    <source>
        <dbReference type="ARBA" id="ARBA00022771"/>
    </source>
</evidence>
<evidence type="ECO:0000256" key="10">
    <source>
        <dbReference type="HAMAP-Rule" id="MF_03100"/>
    </source>
</evidence>
<reference evidence="12" key="2">
    <citation type="submission" date="2021-01" db="EMBL/GenBank/DDBJ databases">
        <authorList>
            <person name="Schikora-Tamarit M.A."/>
        </authorList>
    </citation>
    <scope>NUCLEOTIDE SEQUENCE</scope>
    <source>
        <strain evidence="12">CBS6341</strain>
    </source>
</reference>
<dbReference type="EMBL" id="JAEUBF010001131">
    <property type="protein sequence ID" value="KAH3672526.1"/>
    <property type="molecule type" value="Genomic_DNA"/>
</dbReference>
<protein>
    <recommendedName>
        <fullName evidence="11">GIY-YIG domain-containing protein</fullName>
    </recommendedName>
</protein>
<dbReference type="InterPro" id="IPR027520">
    <property type="entry name" value="Slx1"/>
</dbReference>
<dbReference type="HAMAP" id="MF_03100">
    <property type="entry name" value="Endonuc_su_Slx1"/>
    <property type="match status" value="1"/>
</dbReference>
<evidence type="ECO:0000256" key="1">
    <source>
        <dbReference type="ARBA" id="ARBA00022722"/>
    </source>
</evidence>
<evidence type="ECO:0000313" key="13">
    <source>
        <dbReference type="Proteomes" id="UP000769528"/>
    </source>
</evidence>
<dbReference type="Pfam" id="PF01541">
    <property type="entry name" value="GIY-YIG"/>
    <property type="match status" value="1"/>
</dbReference>
<evidence type="ECO:0000256" key="7">
    <source>
        <dbReference type="ARBA" id="ARBA00023172"/>
    </source>
</evidence>
<comment type="function">
    <text evidence="10">Catalytic subunit of the SLX1-SLX4 structure-specific endonuclease that resolves DNA secondary structures generated during DNA repair and recombination. Has endonuclease activity towards branched DNA substrates, introducing single-strand cuts in duplex DNA close to junctions with ss-DNA.</text>
</comment>
<keyword evidence="7 10" id="KW-0233">DNA recombination</keyword>
<dbReference type="Gene3D" id="3.30.40.10">
    <property type="entry name" value="Zinc/RING finger domain, C3HC4 (zinc finger)"/>
    <property type="match status" value="1"/>
</dbReference>
<dbReference type="AlphaFoldDB" id="A0A9P8TB22"/>
<keyword evidence="3 10" id="KW-0227">DNA damage</keyword>
<evidence type="ECO:0000313" key="12">
    <source>
        <dbReference type="EMBL" id="KAH3672526.1"/>
    </source>
</evidence>
<dbReference type="InterPro" id="IPR035901">
    <property type="entry name" value="GIY-YIG_endonuc_sf"/>
</dbReference>
<evidence type="ECO:0000256" key="2">
    <source>
        <dbReference type="ARBA" id="ARBA00022759"/>
    </source>
</evidence>
<dbReference type="InterPro" id="IPR050381">
    <property type="entry name" value="SLX1_endonuclease"/>
</dbReference>
<dbReference type="FunFam" id="3.40.1440.10:FF:000006">
    <property type="entry name" value="Structure-specific endonuclease subunit SLX1"/>
    <property type="match status" value="1"/>
</dbReference>
<organism evidence="12 13">
    <name type="scientific">Wickerhamomyces mucosus</name>
    <dbReference type="NCBI Taxonomy" id="1378264"/>
    <lineage>
        <taxon>Eukaryota</taxon>
        <taxon>Fungi</taxon>
        <taxon>Dikarya</taxon>
        <taxon>Ascomycota</taxon>
        <taxon>Saccharomycotina</taxon>
        <taxon>Saccharomycetes</taxon>
        <taxon>Phaffomycetales</taxon>
        <taxon>Wickerhamomycetaceae</taxon>
        <taxon>Wickerhamomyces</taxon>
    </lineage>
</organism>
<reference evidence="12" key="1">
    <citation type="journal article" date="2021" name="Open Biol.">
        <title>Shared evolutionary footprints suggest mitochondrial oxidative damage underlies multiple complex I losses in fungi.</title>
        <authorList>
            <person name="Schikora-Tamarit M.A."/>
            <person name="Marcet-Houben M."/>
            <person name="Nosek J."/>
            <person name="Gabaldon T."/>
        </authorList>
    </citation>
    <scope>NUCLEOTIDE SEQUENCE</scope>
    <source>
        <strain evidence="12">CBS6341</strain>
    </source>
</reference>
<comment type="subcellular location">
    <subcellularLocation>
        <location evidence="10">Nucleus</location>
    </subcellularLocation>
</comment>
<evidence type="ECO:0000256" key="5">
    <source>
        <dbReference type="ARBA" id="ARBA00022801"/>
    </source>
</evidence>
<dbReference type="InterPro" id="IPR013083">
    <property type="entry name" value="Znf_RING/FYVE/PHD"/>
</dbReference>
<keyword evidence="8 10" id="KW-0234">DNA repair</keyword>
<keyword evidence="5 10" id="KW-0378">Hydrolase</keyword>
<dbReference type="PANTHER" id="PTHR20208">
    <property type="entry name" value="STRUCTURE-SPECIFIC ENDONUCLEASE SUBUNIT SLX1"/>
    <property type="match status" value="1"/>
</dbReference>
<comment type="cofactor">
    <cofactor evidence="10">
        <name>a divalent metal cation</name>
        <dbReference type="ChEBI" id="CHEBI:60240"/>
    </cofactor>
</comment>
<dbReference type="OrthoDB" id="24645at2759"/>
<evidence type="ECO:0000256" key="9">
    <source>
        <dbReference type="ARBA" id="ARBA00023242"/>
    </source>
</evidence>
<sequence length="325" mass="38157">MSQVPKNEQTHFTPKFYGVYLLRSVPKPNSFYIGSTPDPVRRLRQHNGDLKAGAYKTKRKGFRPWDMVMIIYGFPNKISALQFEHAWQHSYQTRHIESSQRIVNNKSGGRSLHHKVGNAKLLLNAPFFKRMSLKIMCFDETIYQAFVRNKFNIKFNNEEVPLDYVKYKSNPEYGNLFSVENFKDIYMEKHDESMKSFKDLFKREGLPCSLCDSTIDYNKPKDALPLISICYHSDCLNIAHLSCLYKYFKEQAQVEELLPSQSQRKIDEDIQFKSLIPSKGKCPKCDRFLIWTDLIKYSTWIKAEIGFNVNIQDFQKEFDEDSAEE</sequence>
<feature type="domain" description="GIY-YIG" evidence="11">
    <location>
        <begin position="15"/>
        <end position="97"/>
    </location>
</feature>
<dbReference type="GO" id="GO:0000724">
    <property type="term" value="P:double-strand break repair via homologous recombination"/>
    <property type="evidence" value="ECO:0007669"/>
    <property type="project" value="TreeGrafter"/>
</dbReference>
<dbReference type="GO" id="GO:0008821">
    <property type="term" value="F:crossover junction DNA endonuclease activity"/>
    <property type="evidence" value="ECO:0007669"/>
    <property type="project" value="TreeGrafter"/>
</dbReference>
<dbReference type="PANTHER" id="PTHR20208:SF10">
    <property type="entry name" value="STRUCTURE-SPECIFIC ENDONUCLEASE SUBUNIT SLX1"/>
    <property type="match status" value="1"/>
</dbReference>
<keyword evidence="1 10" id="KW-0540">Nuclease</keyword>
<keyword evidence="2 10" id="KW-0255">Endonuclease</keyword>
<evidence type="ECO:0000256" key="8">
    <source>
        <dbReference type="ARBA" id="ARBA00023204"/>
    </source>
</evidence>
<dbReference type="GO" id="GO:0033557">
    <property type="term" value="C:Slx1-Slx4 complex"/>
    <property type="evidence" value="ECO:0007669"/>
    <property type="project" value="UniProtKB-UniRule"/>
</dbReference>
<comment type="caution">
    <text evidence="12">The sequence shown here is derived from an EMBL/GenBank/DDBJ whole genome shotgun (WGS) entry which is preliminary data.</text>
</comment>
<keyword evidence="9 10" id="KW-0539">Nucleus</keyword>
<dbReference type="PROSITE" id="PS50164">
    <property type="entry name" value="GIY_YIG"/>
    <property type="match status" value="1"/>
</dbReference>
<dbReference type="SMART" id="SM00465">
    <property type="entry name" value="GIYc"/>
    <property type="match status" value="1"/>
</dbReference>
<proteinExistence type="inferred from homology"/>
<comment type="subunit">
    <text evidence="10">Forms a heterodimer with SLX4.</text>
</comment>
<gene>
    <name evidence="12" type="ORF">WICMUC_004211</name>
</gene>
<accession>A0A9P8TB22</accession>
<dbReference type="Gene3D" id="3.40.1440.10">
    <property type="entry name" value="GIY-YIG endonuclease"/>
    <property type="match status" value="1"/>
</dbReference>
<dbReference type="GO" id="GO:0017108">
    <property type="term" value="F:5'-flap endonuclease activity"/>
    <property type="evidence" value="ECO:0007669"/>
    <property type="project" value="InterPro"/>
</dbReference>
<evidence type="ECO:0000256" key="6">
    <source>
        <dbReference type="ARBA" id="ARBA00022833"/>
    </source>
</evidence>
<keyword evidence="13" id="KW-1185">Reference proteome</keyword>
<comment type="similarity">
    <text evidence="10">Belongs to the SLX1 family.</text>
</comment>
<name>A0A9P8TB22_9ASCO</name>
<dbReference type="InterPro" id="IPR000305">
    <property type="entry name" value="GIY-YIG_endonuc"/>
</dbReference>